<protein>
    <submittedName>
        <fullName evidence="1">Uncharacterized protein</fullName>
    </submittedName>
</protein>
<dbReference type="Proteomes" id="UP001176941">
    <property type="component" value="Chromosome 11"/>
</dbReference>
<sequence length="111" mass="12029">MLMPFQTHGEEISPALRSHAIGLSEAGGVQKGVGDSQNLLSGEAWGGNTPQGWKCRAQDWKWRPPSSLTSAVTLDVSDGKTACAFPEMLGRHLIRREHSLGPLRPQNHAAF</sequence>
<proteinExistence type="predicted"/>
<reference evidence="1" key="1">
    <citation type="submission" date="2023-04" db="EMBL/GenBank/DDBJ databases">
        <authorList>
            <consortium name="ELIXIR-Norway"/>
        </authorList>
    </citation>
    <scope>NUCLEOTIDE SEQUENCE [LARGE SCALE GENOMIC DNA]</scope>
</reference>
<name>A0ABN8Y4T0_RANTA</name>
<keyword evidence="2" id="KW-1185">Reference proteome</keyword>
<dbReference type="EMBL" id="OX459947">
    <property type="protein sequence ID" value="CAI9154814.1"/>
    <property type="molecule type" value="Genomic_DNA"/>
</dbReference>
<accession>A0ABN8Y4T0</accession>
<organism evidence="1 2">
    <name type="scientific">Rangifer tarandus platyrhynchus</name>
    <name type="common">Svalbard reindeer</name>
    <dbReference type="NCBI Taxonomy" id="3082113"/>
    <lineage>
        <taxon>Eukaryota</taxon>
        <taxon>Metazoa</taxon>
        <taxon>Chordata</taxon>
        <taxon>Craniata</taxon>
        <taxon>Vertebrata</taxon>
        <taxon>Euteleostomi</taxon>
        <taxon>Mammalia</taxon>
        <taxon>Eutheria</taxon>
        <taxon>Laurasiatheria</taxon>
        <taxon>Artiodactyla</taxon>
        <taxon>Ruminantia</taxon>
        <taxon>Pecora</taxon>
        <taxon>Cervidae</taxon>
        <taxon>Odocoileinae</taxon>
        <taxon>Rangifer</taxon>
    </lineage>
</organism>
<gene>
    <name evidence="1" type="ORF">MRATA1EN1_LOCUS3776</name>
</gene>
<evidence type="ECO:0000313" key="2">
    <source>
        <dbReference type="Proteomes" id="UP001176941"/>
    </source>
</evidence>
<evidence type="ECO:0000313" key="1">
    <source>
        <dbReference type="EMBL" id="CAI9154814.1"/>
    </source>
</evidence>